<reference evidence="1" key="1">
    <citation type="journal article" date="2014" name="Front. Microbiol.">
        <title>High frequency of phylogenetically diverse reductive dehalogenase-homologous genes in deep subseafloor sedimentary metagenomes.</title>
        <authorList>
            <person name="Kawai M."/>
            <person name="Futagami T."/>
            <person name="Toyoda A."/>
            <person name="Takaki Y."/>
            <person name="Nishi S."/>
            <person name="Hori S."/>
            <person name="Arai W."/>
            <person name="Tsubouchi T."/>
            <person name="Morono Y."/>
            <person name="Uchiyama I."/>
            <person name="Ito T."/>
            <person name="Fujiyama A."/>
            <person name="Inagaki F."/>
            <person name="Takami H."/>
        </authorList>
    </citation>
    <scope>NUCLEOTIDE SEQUENCE</scope>
    <source>
        <strain evidence="1">Expedition CK06-06</strain>
    </source>
</reference>
<sequence length="157" mass="17850">MPMGEGFWIHSRSERWVPVYEHLSAVMEDPRTYGLSDIQVRQKRGETAEDHRERVLIAMMKKGWIRARSHQGYTVFEYWKLNRRVADAIFMFIVDVLGAGSAATYQMNEISTNRGFGVNAQDFYQQVEQQIAGTGDDAETAGGETIYLLGRAMGQGH</sequence>
<name>X0VET3_9ZZZZ</name>
<organism evidence="1">
    <name type="scientific">marine sediment metagenome</name>
    <dbReference type="NCBI Taxonomy" id="412755"/>
    <lineage>
        <taxon>unclassified sequences</taxon>
        <taxon>metagenomes</taxon>
        <taxon>ecological metagenomes</taxon>
    </lineage>
</organism>
<dbReference type="AlphaFoldDB" id="X0VET3"/>
<evidence type="ECO:0000313" key="1">
    <source>
        <dbReference type="EMBL" id="GAG10953.1"/>
    </source>
</evidence>
<comment type="caution">
    <text evidence="1">The sequence shown here is derived from an EMBL/GenBank/DDBJ whole genome shotgun (WGS) entry which is preliminary data.</text>
</comment>
<gene>
    <name evidence="1" type="ORF">S01H1_35336</name>
</gene>
<proteinExistence type="predicted"/>
<dbReference type="EMBL" id="BARS01022078">
    <property type="protein sequence ID" value="GAG10953.1"/>
    <property type="molecule type" value="Genomic_DNA"/>
</dbReference>
<accession>X0VET3</accession>
<protein>
    <submittedName>
        <fullName evidence="1">Uncharacterized protein</fullName>
    </submittedName>
</protein>